<dbReference type="InterPro" id="IPR029021">
    <property type="entry name" value="Prot-tyrosine_phosphatase-like"/>
</dbReference>
<protein>
    <recommendedName>
        <fullName evidence="2">protein-tyrosine-phosphatase</fullName>
        <ecNumber evidence="2">3.1.3.48</ecNumber>
    </recommendedName>
</protein>
<keyword evidence="3" id="KW-0963">Cytoplasm</keyword>
<dbReference type="InterPro" id="IPR004861">
    <property type="entry name" value="Siw14-like"/>
</dbReference>
<dbReference type="PANTHER" id="PTHR31126">
    <property type="entry name" value="TYROSINE-PROTEIN PHOSPHATASE"/>
    <property type="match status" value="1"/>
</dbReference>
<dbReference type="Pfam" id="PF03162">
    <property type="entry name" value="Y_phosphatase2"/>
    <property type="match status" value="1"/>
</dbReference>
<dbReference type="EMBL" id="JAMWBK010000005">
    <property type="protein sequence ID" value="KAJ8904677.1"/>
    <property type="molecule type" value="Genomic_DNA"/>
</dbReference>
<dbReference type="AlphaFoldDB" id="A0AAV8UU84"/>
<dbReference type="FunFam" id="3.90.190.10:FF:000035">
    <property type="entry name" value="Tyrosine phosphatase, putative"/>
    <property type="match status" value="1"/>
</dbReference>
<dbReference type="EC" id="3.1.3.48" evidence="2"/>
<evidence type="ECO:0000256" key="4">
    <source>
        <dbReference type="ARBA" id="ARBA00022801"/>
    </source>
</evidence>
<organism evidence="6 7">
    <name type="scientific">Rhodosorus marinus</name>
    <dbReference type="NCBI Taxonomy" id="101924"/>
    <lineage>
        <taxon>Eukaryota</taxon>
        <taxon>Rhodophyta</taxon>
        <taxon>Stylonematophyceae</taxon>
        <taxon>Stylonematales</taxon>
        <taxon>Stylonemataceae</taxon>
        <taxon>Rhodosorus</taxon>
    </lineage>
</organism>
<keyword evidence="4" id="KW-0378">Hydrolase</keyword>
<keyword evidence="7" id="KW-1185">Reference proteome</keyword>
<dbReference type="Gene3D" id="3.90.190.10">
    <property type="entry name" value="Protein tyrosine phosphatase superfamily"/>
    <property type="match status" value="1"/>
</dbReference>
<name>A0AAV8UU84_9RHOD</name>
<evidence type="ECO:0000313" key="7">
    <source>
        <dbReference type="Proteomes" id="UP001157974"/>
    </source>
</evidence>
<evidence type="ECO:0000313" key="6">
    <source>
        <dbReference type="EMBL" id="KAJ8904677.1"/>
    </source>
</evidence>
<evidence type="ECO:0000256" key="1">
    <source>
        <dbReference type="ARBA" id="ARBA00004496"/>
    </source>
</evidence>
<sequence>MGAAADERYLEYVVLGGSLIPPINFGIVEENLYRSGMPNELNFPFLEKLQLKTIVNLASEEPSQQFLNFVSDHNIDMVNLGGVGLSLSWKSMSEEVVLTAMDTILDTSTYPLLIMCHLGRHQTGTVVGCMRKLQRWNLTAVFEEYRSFAGSKVRLLSEQFIELFDTDLVRIPPNPPPWL</sequence>
<comment type="subcellular location">
    <subcellularLocation>
        <location evidence="1">Cytoplasm</location>
    </subcellularLocation>
</comment>
<evidence type="ECO:0000256" key="5">
    <source>
        <dbReference type="ARBA" id="ARBA00022912"/>
    </source>
</evidence>
<reference evidence="6 7" key="1">
    <citation type="journal article" date="2023" name="Nat. Commun.">
        <title>Origin of minicircular mitochondrial genomes in red algae.</title>
        <authorList>
            <person name="Lee Y."/>
            <person name="Cho C.H."/>
            <person name="Lee Y.M."/>
            <person name="Park S.I."/>
            <person name="Yang J.H."/>
            <person name="West J.A."/>
            <person name="Bhattacharya D."/>
            <person name="Yoon H.S."/>
        </authorList>
    </citation>
    <scope>NUCLEOTIDE SEQUENCE [LARGE SCALE GENOMIC DNA]</scope>
    <source>
        <strain evidence="6 7">CCMP1338</strain>
        <tissue evidence="6">Whole cell</tissue>
    </source>
</reference>
<accession>A0AAV8UU84</accession>
<dbReference type="Proteomes" id="UP001157974">
    <property type="component" value="Unassembled WGS sequence"/>
</dbReference>
<dbReference type="GO" id="GO:0005737">
    <property type="term" value="C:cytoplasm"/>
    <property type="evidence" value="ECO:0007669"/>
    <property type="project" value="UniProtKB-SubCell"/>
</dbReference>
<dbReference type="PRINTS" id="PR01911">
    <property type="entry name" value="PFDSPHPHTASE"/>
</dbReference>
<dbReference type="PANTHER" id="PTHR31126:SF8">
    <property type="entry name" value="TYROSINE-PROTEIN PHOSPHATASE OCA1-RELATED"/>
    <property type="match status" value="1"/>
</dbReference>
<dbReference type="CDD" id="cd14531">
    <property type="entry name" value="PFA-DSP_Oca1"/>
    <property type="match status" value="1"/>
</dbReference>
<dbReference type="SUPFAM" id="SSF52799">
    <property type="entry name" value="(Phosphotyrosine protein) phosphatases II"/>
    <property type="match status" value="1"/>
</dbReference>
<dbReference type="GO" id="GO:0004725">
    <property type="term" value="F:protein tyrosine phosphatase activity"/>
    <property type="evidence" value="ECO:0007669"/>
    <property type="project" value="UniProtKB-EC"/>
</dbReference>
<proteinExistence type="predicted"/>
<dbReference type="InterPro" id="IPR020428">
    <property type="entry name" value="PFA-DSPs"/>
</dbReference>
<evidence type="ECO:0000256" key="3">
    <source>
        <dbReference type="ARBA" id="ARBA00022490"/>
    </source>
</evidence>
<keyword evidence="5" id="KW-0904">Protein phosphatase</keyword>
<evidence type="ECO:0000256" key="2">
    <source>
        <dbReference type="ARBA" id="ARBA00013064"/>
    </source>
</evidence>
<gene>
    <name evidence="6" type="ORF">NDN08_001195</name>
</gene>
<comment type="caution">
    <text evidence="6">The sequence shown here is derived from an EMBL/GenBank/DDBJ whole genome shotgun (WGS) entry which is preliminary data.</text>
</comment>